<evidence type="ECO:0000313" key="3">
    <source>
        <dbReference type="Proteomes" id="UP000067444"/>
    </source>
</evidence>
<dbReference type="GO" id="GO:0004527">
    <property type="term" value="F:exonuclease activity"/>
    <property type="evidence" value="ECO:0007669"/>
    <property type="project" value="UniProtKB-KW"/>
</dbReference>
<gene>
    <name evidence="2" type="ORF">OSB_24770</name>
</gene>
<organism evidence="2 3">
    <name type="scientific">Octadecabacter temperatus</name>
    <dbReference type="NCBI Taxonomy" id="1458307"/>
    <lineage>
        <taxon>Bacteria</taxon>
        <taxon>Pseudomonadati</taxon>
        <taxon>Pseudomonadota</taxon>
        <taxon>Alphaproteobacteria</taxon>
        <taxon>Rhodobacterales</taxon>
        <taxon>Roseobacteraceae</taxon>
        <taxon>Octadecabacter</taxon>
    </lineage>
</organism>
<feature type="domain" description="Endonuclease/exonuclease/phosphatase" evidence="1">
    <location>
        <begin position="39"/>
        <end position="264"/>
    </location>
</feature>
<dbReference type="OrthoDB" id="833328at2"/>
<dbReference type="Proteomes" id="UP000067444">
    <property type="component" value="Chromosome"/>
</dbReference>
<dbReference type="EMBL" id="CP012160">
    <property type="protein sequence ID" value="AKS47012.1"/>
    <property type="molecule type" value="Genomic_DNA"/>
</dbReference>
<dbReference type="GO" id="GO:0004519">
    <property type="term" value="F:endonuclease activity"/>
    <property type="evidence" value="ECO:0007669"/>
    <property type="project" value="UniProtKB-KW"/>
</dbReference>
<dbReference type="KEGG" id="otm:OSB_24770"/>
<keyword evidence="2" id="KW-0378">Hydrolase</keyword>
<dbReference type="RefSeq" id="WP_049835262.1">
    <property type="nucleotide sequence ID" value="NZ_CP012160.1"/>
</dbReference>
<evidence type="ECO:0000313" key="2">
    <source>
        <dbReference type="EMBL" id="AKS47012.1"/>
    </source>
</evidence>
<dbReference type="STRING" id="1458307.OSB_24770"/>
<proteinExistence type="predicted"/>
<keyword evidence="2" id="KW-0540">Nuclease</keyword>
<dbReference type="Gene3D" id="3.60.10.10">
    <property type="entry name" value="Endonuclease/exonuclease/phosphatase"/>
    <property type="match status" value="1"/>
</dbReference>
<dbReference type="InterPro" id="IPR005135">
    <property type="entry name" value="Endo/exonuclease/phosphatase"/>
</dbReference>
<accession>A0A0K0Y822</accession>
<dbReference type="AlphaFoldDB" id="A0A0K0Y822"/>
<protein>
    <submittedName>
        <fullName evidence="2">Endonuclease/Exonuclease/phosphatase family protein</fullName>
    </submittedName>
</protein>
<reference evidence="2 3" key="1">
    <citation type="journal article" date="2015" name="Genome Announc.">
        <title>Closed Genome Sequence of Octadecabacter temperatus SB1, the First Mesophilic Species of the Genus Octadecabacter.</title>
        <authorList>
            <person name="Voget S."/>
            <person name="Billerbeck S."/>
            <person name="Simon M."/>
            <person name="Daniel R."/>
        </authorList>
    </citation>
    <scope>NUCLEOTIDE SEQUENCE [LARGE SCALE GENOMIC DNA]</scope>
    <source>
        <strain evidence="2 3">SB1</strain>
    </source>
</reference>
<dbReference type="InterPro" id="IPR036691">
    <property type="entry name" value="Endo/exonu/phosph_ase_sf"/>
</dbReference>
<dbReference type="PATRIC" id="fig|1458307.3.peg.2499"/>
<keyword evidence="2" id="KW-0269">Exonuclease</keyword>
<name>A0A0K0Y822_9RHOB</name>
<evidence type="ECO:0000259" key="1">
    <source>
        <dbReference type="Pfam" id="PF03372"/>
    </source>
</evidence>
<keyword evidence="2" id="KW-0255">Endonuclease</keyword>
<dbReference type="SUPFAM" id="SSF56219">
    <property type="entry name" value="DNase I-like"/>
    <property type="match status" value="1"/>
</dbReference>
<keyword evidence="3" id="KW-1185">Reference proteome</keyword>
<dbReference type="PANTHER" id="PTHR42834:SF1">
    <property type="entry name" value="ENDONUCLEASE_EXONUCLEASE_PHOSPHATASE FAMILY PROTEIN (AFU_ORTHOLOGUE AFUA_3G09210)"/>
    <property type="match status" value="1"/>
</dbReference>
<dbReference type="PANTHER" id="PTHR42834">
    <property type="entry name" value="ENDONUCLEASE/EXONUCLEASE/PHOSPHATASE FAMILY PROTEIN (AFU_ORTHOLOGUE AFUA_3G09210)"/>
    <property type="match status" value="1"/>
</dbReference>
<dbReference type="Pfam" id="PF03372">
    <property type="entry name" value="Exo_endo_phos"/>
    <property type="match status" value="1"/>
</dbReference>
<sequence length="405" mass="45178">MTRFTIASFNVKNLIGADKEYYEFQKYTPEEYAWKQDWMADQLLTMDADIVGFQEIFEEDALKDVIAEADALGQASNAASIPDKSKRYHRKAIFRKLAYTPYGTGGLAFAPNTADTGEAGKRRPGLAIVSRFGFVGTPEVIQDLPEPLEIPFSALRGSDGDDDAGHYRLSRLSRPILKARIPVGEQVVTVFNCHLKSKLGELITPAGADFPPAADLTQYDAAARAMGSLRAALRRMAEAWVLRREIIAELEAGNPVMVLGDFNDGEHAVSSEIISGEVPFKNYSWMLRHDAQTGRDRYSKTENLQIREAINRVRLHSAEKLFVRKSSRDMVYTSAFGGNFESIDQIYMSNHFHPDDKDKIGEMEYFSVLNDHLTDGSHAEAPYNKLASDHGQIIAHMVMGDDDDA</sequence>